<feature type="region of interest" description="Disordered" evidence="1">
    <location>
        <begin position="182"/>
        <end position="201"/>
    </location>
</feature>
<reference evidence="3" key="1">
    <citation type="journal article" date="2019" name="Int. J. Syst. Evol. Microbiol.">
        <title>The Global Catalogue of Microorganisms (GCM) 10K type strain sequencing project: providing services to taxonomists for standard genome sequencing and annotation.</title>
        <authorList>
            <consortium name="The Broad Institute Genomics Platform"/>
            <consortium name="The Broad Institute Genome Sequencing Center for Infectious Disease"/>
            <person name="Wu L."/>
            <person name="Ma J."/>
        </authorList>
    </citation>
    <scope>NUCLEOTIDE SEQUENCE [LARGE SCALE GENOMIC DNA]</scope>
    <source>
        <strain evidence="3">JCM 9088</strain>
    </source>
</reference>
<feature type="compositionally biased region" description="Basic and acidic residues" evidence="1">
    <location>
        <begin position="182"/>
        <end position="191"/>
    </location>
</feature>
<dbReference type="Proteomes" id="UP001500403">
    <property type="component" value="Unassembled WGS sequence"/>
</dbReference>
<feature type="compositionally biased region" description="Acidic residues" evidence="1">
    <location>
        <begin position="192"/>
        <end position="201"/>
    </location>
</feature>
<proteinExistence type="predicted"/>
<keyword evidence="3" id="KW-1185">Reference proteome</keyword>
<protein>
    <recommendedName>
        <fullName evidence="4">IrrE N-terminal-like domain-containing protein</fullName>
    </recommendedName>
</protein>
<organism evidence="2 3">
    <name type="scientific">Streptomyces enissocaesilis</name>
    <dbReference type="NCBI Taxonomy" id="332589"/>
    <lineage>
        <taxon>Bacteria</taxon>
        <taxon>Bacillati</taxon>
        <taxon>Actinomycetota</taxon>
        <taxon>Actinomycetes</taxon>
        <taxon>Kitasatosporales</taxon>
        <taxon>Streptomycetaceae</taxon>
        <taxon>Streptomyces</taxon>
        <taxon>Streptomyces rochei group</taxon>
    </lineage>
</organism>
<comment type="caution">
    <text evidence="2">The sequence shown here is derived from an EMBL/GenBank/DDBJ whole genome shotgun (WGS) entry which is preliminary data.</text>
</comment>
<accession>A0ABP6JF52</accession>
<evidence type="ECO:0008006" key="4">
    <source>
        <dbReference type="Google" id="ProtNLM"/>
    </source>
</evidence>
<evidence type="ECO:0000313" key="2">
    <source>
        <dbReference type="EMBL" id="GAA2930788.1"/>
    </source>
</evidence>
<sequence>MPGIPPPCKGVLWGAGATYCGRFRRREPDVIDMGAVSPGSGEPSPAGWRDYSVWSDKSGRDSAESKVPAQDGVNRRRVGRWRSAAVRTVEKDLHRLIRRELQDLGVTPPLDVHDLCEKLSRRRGRPLFLRAAPLPKPGPSGMWAEYDTYDVILYQQETTELHQDGIILHEVGHILVAENEKAAEDSAREVETDTPDTAPDEDAAAVDVEGWATLMPVFGTEAVKRVAQRCSYDDGEECSVELVATIILEWSALLANSTPPADDPALRRVEAALGDRRGWL</sequence>
<gene>
    <name evidence="2" type="ORF">GCM10010446_14470</name>
</gene>
<name>A0ABP6JF52_9ACTN</name>
<feature type="region of interest" description="Disordered" evidence="1">
    <location>
        <begin position="34"/>
        <end position="71"/>
    </location>
</feature>
<dbReference type="EMBL" id="BAAAUD010000013">
    <property type="protein sequence ID" value="GAA2930788.1"/>
    <property type="molecule type" value="Genomic_DNA"/>
</dbReference>
<evidence type="ECO:0000313" key="3">
    <source>
        <dbReference type="Proteomes" id="UP001500403"/>
    </source>
</evidence>
<evidence type="ECO:0000256" key="1">
    <source>
        <dbReference type="SAM" id="MobiDB-lite"/>
    </source>
</evidence>